<reference evidence="2 3" key="1">
    <citation type="submission" date="2021-07" db="EMBL/GenBank/DDBJ databases">
        <title>Genomic diversity and antimicrobial resistance of Prevotella spp. isolated from chronic lung disease airways.</title>
        <authorList>
            <person name="Webb K.A."/>
            <person name="Olagoke O.S."/>
            <person name="Baird T."/>
            <person name="Neill J."/>
            <person name="Pham A."/>
            <person name="Wells T.J."/>
            <person name="Ramsay K.A."/>
            <person name="Bell S.C."/>
            <person name="Sarovich D.S."/>
            <person name="Price E.P."/>
        </authorList>
    </citation>
    <scope>NUCLEOTIDE SEQUENCE [LARGE SCALE GENOMIC DNA]</scope>
    <source>
        <strain evidence="2 3">SCHI0011.S.12</strain>
    </source>
</reference>
<proteinExistence type="predicted"/>
<evidence type="ECO:0000256" key="1">
    <source>
        <dbReference type="SAM" id="SignalP"/>
    </source>
</evidence>
<organism evidence="2 3">
    <name type="scientific">Hoylesella nanceiensis</name>
    <dbReference type="NCBI Taxonomy" id="425941"/>
    <lineage>
        <taxon>Bacteria</taxon>
        <taxon>Pseudomonadati</taxon>
        <taxon>Bacteroidota</taxon>
        <taxon>Bacteroidia</taxon>
        <taxon>Bacteroidales</taxon>
        <taxon>Prevotellaceae</taxon>
        <taxon>Hoylesella</taxon>
    </lineage>
</organism>
<feature type="signal peptide" evidence="1">
    <location>
        <begin position="1"/>
        <end position="22"/>
    </location>
</feature>
<keyword evidence="1" id="KW-0732">Signal</keyword>
<keyword evidence="3" id="KW-1185">Reference proteome</keyword>
<dbReference type="Proteomes" id="UP000788426">
    <property type="component" value="Unassembled WGS sequence"/>
</dbReference>
<comment type="caution">
    <text evidence="2">The sequence shown here is derived from an EMBL/GenBank/DDBJ whole genome shotgun (WGS) entry which is preliminary data.</text>
</comment>
<feature type="chain" id="PRO_5046779191" evidence="1">
    <location>
        <begin position="23"/>
        <end position="326"/>
    </location>
</feature>
<sequence>MTLKKSNLILGLLLFFALSGFAQRKTTLSAEVNGYKREMVYFDCLQSPFFNAEFHNNPGEEHLYSFNTKSLVCMLLNGQVNALLLPGDSIHITVQYDNNLPPKAMFSGDKKAVAANNMLQSISDLKRQMRYKSQLLACVVVDIKPQKRIEDSRILLTKVQEMVKKAGKQLAPLAAEYILSTTEAAAYTSFMEYPQMYAETRKLAISDQGIGDYWKIMDGVKLRSTEGALSSPDYVSFLMRYCFYENEKKATQAQQAYTAPRQLEDMFKALSTFYSGAQRDAVLYQLLVNYTRNGKELERVRPLYLEYKNNYNINKDYLQILDKLLE</sequence>
<accession>A0ABS6YBA8</accession>
<evidence type="ECO:0000313" key="2">
    <source>
        <dbReference type="EMBL" id="MBW4768848.1"/>
    </source>
</evidence>
<dbReference type="EMBL" id="JAHXCT010000002">
    <property type="protein sequence ID" value="MBW4768848.1"/>
    <property type="molecule type" value="Genomic_DNA"/>
</dbReference>
<evidence type="ECO:0000313" key="3">
    <source>
        <dbReference type="Proteomes" id="UP000788426"/>
    </source>
</evidence>
<dbReference type="RefSeq" id="WP_219479959.1">
    <property type="nucleotide sequence ID" value="NZ_CAJZHJ010000005.1"/>
</dbReference>
<gene>
    <name evidence="2" type="ORF">KZO38_03620</name>
</gene>
<protein>
    <submittedName>
        <fullName evidence="2">Uncharacterized protein</fullName>
    </submittedName>
</protein>
<name>A0ABS6YBA8_9BACT</name>